<comment type="caution">
    <text evidence="1">The sequence shown here is derived from an EMBL/GenBank/DDBJ whole genome shotgun (WGS) entry which is preliminary data.</text>
</comment>
<gene>
    <name evidence="1" type="ORF">GCM10022278_40580</name>
</gene>
<evidence type="ECO:0000313" key="2">
    <source>
        <dbReference type="Proteomes" id="UP001501337"/>
    </source>
</evidence>
<proteinExistence type="predicted"/>
<organism evidence="1 2">
    <name type="scientific">Allohahella marinimesophila</name>
    <dbReference type="NCBI Taxonomy" id="1054972"/>
    <lineage>
        <taxon>Bacteria</taxon>
        <taxon>Pseudomonadati</taxon>
        <taxon>Pseudomonadota</taxon>
        <taxon>Gammaproteobacteria</taxon>
        <taxon>Oceanospirillales</taxon>
        <taxon>Hahellaceae</taxon>
        <taxon>Allohahella</taxon>
    </lineage>
</organism>
<evidence type="ECO:0008006" key="3">
    <source>
        <dbReference type="Google" id="ProtNLM"/>
    </source>
</evidence>
<sequence length="416" mass="46815">MLELSMALPWDQSLSDRLDLAKTDDKLVAIVSALVKSKREHNVALLTADRDLRFKAVGCNVEFKLIPKEWMLEEQVPDEDKELQQLRNEVANYARQEPSMHISLVNPEHPNHKSVTITTLAPITADQLDELVARLSRRHPLQQDWHVMKPAMQAFAMTRFEPPSPAAIEHYRDIDYPHWLALCKSMFAGLHQHPANQRPLRLRLAIENRGERPAREVRLEIRAEGPLTLRRPPDEVHDAQAPLQPELPPPPCAPQIRELPAFQGLEAFARQHVRHGGNIGAVVAGLSSGMDDHDSAQSIPRTQWRYPDLELPLAVGAVGKEALVYENWEEGACCSAASLTCSFWRHQSTARLIEFDVLFESHHASGGRILCEVHAENLTTPISFAVIVKQNVDATPLYRQAVELIDATATQSEEEE</sequence>
<evidence type="ECO:0000313" key="1">
    <source>
        <dbReference type="EMBL" id="GAA3980256.1"/>
    </source>
</evidence>
<reference evidence="2" key="1">
    <citation type="journal article" date="2019" name="Int. J. Syst. Evol. Microbiol.">
        <title>The Global Catalogue of Microorganisms (GCM) 10K type strain sequencing project: providing services to taxonomists for standard genome sequencing and annotation.</title>
        <authorList>
            <consortium name="The Broad Institute Genomics Platform"/>
            <consortium name="The Broad Institute Genome Sequencing Center for Infectious Disease"/>
            <person name="Wu L."/>
            <person name="Ma J."/>
        </authorList>
    </citation>
    <scope>NUCLEOTIDE SEQUENCE [LARGE SCALE GENOMIC DNA]</scope>
    <source>
        <strain evidence="2">JCM 17555</strain>
    </source>
</reference>
<accession>A0ABP7QDF3</accession>
<name>A0ABP7QDF3_9GAMM</name>
<dbReference type="EMBL" id="BAABBO010000032">
    <property type="protein sequence ID" value="GAA3980256.1"/>
    <property type="molecule type" value="Genomic_DNA"/>
</dbReference>
<keyword evidence="2" id="KW-1185">Reference proteome</keyword>
<dbReference type="Proteomes" id="UP001501337">
    <property type="component" value="Unassembled WGS sequence"/>
</dbReference>
<protein>
    <recommendedName>
        <fullName evidence="3">PIN domain-containing protein</fullName>
    </recommendedName>
</protein>